<gene>
    <name evidence="2" type="ORF">SDC9_25477</name>
</gene>
<dbReference type="InterPro" id="IPR025665">
    <property type="entry name" value="Beta-barrel_OMP_2"/>
</dbReference>
<accession>A0A644ULJ3</accession>
<protein>
    <recommendedName>
        <fullName evidence="1">Outer membrane protein beta-barrel domain-containing protein</fullName>
    </recommendedName>
</protein>
<feature type="domain" description="Outer membrane protein beta-barrel" evidence="1">
    <location>
        <begin position="35"/>
        <end position="182"/>
    </location>
</feature>
<reference evidence="2" key="1">
    <citation type="submission" date="2019-08" db="EMBL/GenBank/DDBJ databases">
        <authorList>
            <person name="Kucharzyk K."/>
            <person name="Murdoch R.W."/>
            <person name="Higgins S."/>
            <person name="Loffler F."/>
        </authorList>
    </citation>
    <scope>NUCLEOTIDE SEQUENCE</scope>
</reference>
<sequence>MNKSMFRFLVIGFFLITIGFSANCQIFKGMVMAGANFAQMNGDQTYGFNKIGLNAGAGVMAPLNEKRNFLMSLEVLYNELGAKESKDPFKYNTKLQYVSIPVIAHFEDRRGGLTFGLGLQYSRLFQVNEDWGLPVKPIQYMDRPIFPVNDFKRDDISLILDFRFRVWEKLKLNFRYQYSIVPIREDVAYNNSFAPEHMDYFTWKRDFYHNVLSLRLIYVINERSSRELDRNINRDSY</sequence>
<dbReference type="AlphaFoldDB" id="A0A644ULJ3"/>
<dbReference type="EMBL" id="VSSQ01000128">
    <property type="protein sequence ID" value="MPL79593.1"/>
    <property type="molecule type" value="Genomic_DNA"/>
</dbReference>
<comment type="caution">
    <text evidence="2">The sequence shown here is derived from an EMBL/GenBank/DDBJ whole genome shotgun (WGS) entry which is preliminary data.</text>
</comment>
<evidence type="ECO:0000259" key="1">
    <source>
        <dbReference type="Pfam" id="PF13568"/>
    </source>
</evidence>
<proteinExistence type="predicted"/>
<name>A0A644ULJ3_9ZZZZ</name>
<evidence type="ECO:0000313" key="2">
    <source>
        <dbReference type="EMBL" id="MPL79593.1"/>
    </source>
</evidence>
<organism evidence="2">
    <name type="scientific">bioreactor metagenome</name>
    <dbReference type="NCBI Taxonomy" id="1076179"/>
    <lineage>
        <taxon>unclassified sequences</taxon>
        <taxon>metagenomes</taxon>
        <taxon>ecological metagenomes</taxon>
    </lineage>
</organism>
<dbReference type="Pfam" id="PF13568">
    <property type="entry name" value="OMP_b-brl_2"/>
    <property type="match status" value="1"/>
</dbReference>